<evidence type="ECO:0000313" key="4">
    <source>
        <dbReference type="EMBL" id="QEN06638.1"/>
    </source>
</evidence>
<proteinExistence type="predicted"/>
<dbReference type="EMBL" id="CP036150">
    <property type="protein sequence ID" value="QEN06638.1"/>
    <property type="molecule type" value="Genomic_DNA"/>
</dbReference>
<dbReference type="AlphaFoldDB" id="A0A5C1QH34"/>
<keyword evidence="3" id="KW-0812">Transmembrane</keyword>
<dbReference type="Proteomes" id="UP000324209">
    <property type="component" value="Chromosome"/>
</dbReference>
<dbReference type="KEGG" id="ock:EXM22_01020"/>
<evidence type="ECO:0000256" key="3">
    <source>
        <dbReference type="SAM" id="Phobius"/>
    </source>
</evidence>
<gene>
    <name evidence="4" type="ORF">EXM22_01020</name>
</gene>
<accession>A0A5C1QH34</accession>
<feature type="compositionally biased region" description="Polar residues" evidence="2">
    <location>
        <begin position="402"/>
        <end position="411"/>
    </location>
</feature>
<evidence type="ECO:0000256" key="2">
    <source>
        <dbReference type="SAM" id="MobiDB-lite"/>
    </source>
</evidence>
<organism evidence="4 5">
    <name type="scientific">Oceanispirochaeta crateris</name>
    <dbReference type="NCBI Taxonomy" id="2518645"/>
    <lineage>
        <taxon>Bacteria</taxon>
        <taxon>Pseudomonadati</taxon>
        <taxon>Spirochaetota</taxon>
        <taxon>Spirochaetia</taxon>
        <taxon>Spirochaetales</taxon>
        <taxon>Spirochaetaceae</taxon>
        <taxon>Oceanispirochaeta</taxon>
    </lineage>
</organism>
<feature type="coiled-coil region" evidence="1">
    <location>
        <begin position="192"/>
        <end position="226"/>
    </location>
</feature>
<keyword evidence="3" id="KW-0472">Membrane</keyword>
<dbReference type="RefSeq" id="WP_149484721.1">
    <property type="nucleotide sequence ID" value="NZ_CP036150.1"/>
</dbReference>
<keyword evidence="3" id="KW-1133">Transmembrane helix</keyword>
<feature type="transmembrane region" description="Helical" evidence="3">
    <location>
        <begin position="51"/>
        <end position="72"/>
    </location>
</feature>
<feature type="coiled-coil region" evidence="1">
    <location>
        <begin position="110"/>
        <end position="154"/>
    </location>
</feature>
<sequence length="517" mass="59171">MGSMRENTDFDINNISEEDKETILIGIERKFSNFFFSTPHEIEYKSHSKGLILPATVIMIAILLSLIGIFIFGNVINKTYTVEEILSSSVSSDSEWAILKAFQDEASLKIRSKEKEITVYKERIAEYDQRLNSLRDLIELKKQAEKQFSEERTKLSLAGLTREAIDSRMISMENDLLLNLTNEMVEFYSLSLDDLNLKIDEILNERNETEEVLEAAVSEKELLVEEQQNLQGSIESLESPASMITEQENPIINDSELKTKQSEIFMDIVQRKFLEIFQDIQNENPQEGLAKLTEIEKFMKDQNETDRLVPPKTFEFYQNLIPLLQENMGVKITSQNENSKRTDRYSALMTELGRLSRALTNEYASGEYRSKESELRQKIDSIPELSNAFYILQKIDSDNIRNQESPSLSTESEVDSTLEAQSVNKKNEEPDIITGMITKAQFNKITIQYDDESELKIGAEFTVVKDRNKNEELVLASGIITSFEEGFVLGELEILYDFSVKPEAGDQVVFQSDTKGN</sequence>
<reference evidence="4 5" key="1">
    <citation type="submission" date="2019-02" db="EMBL/GenBank/DDBJ databases">
        <title>Complete Genome Sequence and Methylome Analysis of free living Spirochaetas.</title>
        <authorList>
            <person name="Fomenkov A."/>
            <person name="Dubinina G."/>
            <person name="Leshcheva N."/>
            <person name="Mikheeva N."/>
            <person name="Grabovich M."/>
            <person name="Vincze T."/>
            <person name="Roberts R.J."/>
        </authorList>
    </citation>
    <scope>NUCLEOTIDE SEQUENCE [LARGE SCALE GENOMIC DNA]</scope>
    <source>
        <strain evidence="4 5">K2</strain>
    </source>
</reference>
<evidence type="ECO:0000313" key="5">
    <source>
        <dbReference type="Proteomes" id="UP000324209"/>
    </source>
</evidence>
<feature type="region of interest" description="Disordered" evidence="2">
    <location>
        <begin position="401"/>
        <end position="427"/>
    </location>
</feature>
<evidence type="ECO:0000256" key="1">
    <source>
        <dbReference type="SAM" id="Coils"/>
    </source>
</evidence>
<name>A0A5C1QH34_9SPIO</name>
<keyword evidence="5" id="KW-1185">Reference proteome</keyword>
<protein>
    <submittedName>
        <fullName evidence="4">Uncharacterized protein</fullName>
    </submittedName>
</protein>
<keyword evidence="1" id="KW-0175">Coiled coil</keyword>